<proteinExistence type="predicted"/>
<dbReference type="Gene3D" id="3.40.50.720">
    <property type="entry name" value="NAD(P)-binding Rossmann-like Domain"/>
    <property type="match status" value="1"/>
</dbReference>
<dbReference type="Proteomes" id="UP000199202">
    <property type="component" value="Unassembled WGS sequence"/>
</dbReference>
<dbReference type="Pfam" id="PF13561">
    <property type="entry name" value="adh_short_C2"/>
    <property type="match status" value="1"/>
</dbReference>
<accession>A0A1G9N7Q8</accession>
<evidence type="ECO:0000313" key="1">
    <source>
        <dbReference type="EMBL" id="SDL82569.1"/>
    </source>
</evidence>
<evidence type="ECO:0000313" key="2">
    <source>
        <dbReference type="Proteomes" id="UP000199202"/>
    </source>
</evidence>
<dbReference type="OrthoDB" id="5526676at2"/>
<dbReference type="SUPFAM" id="SSF51735">
    <property type="entry name" value="NAD(P)-binding Rossmann-fold domains"/>
    <property type="match status" value="1"/>
</dbReference>
<organism evidence="1 2">
    <name type="scientific">Nonomuraea jiangxiensis</name>
    <dbReference type="NCBI Taxonomy" id="633440"/>
    <lineage>
        <taxon>Bacteria</taxon>
        <taxon>Bacillati</taxon>
        <taxon>Actinomycetota</taxon>
        <taxon>Actinomycetes</taxon>
        <taxon>Streptosporangiales</taxon>
        <taxon>Streptosporangiaceae</taxon>
        <taxon>Nonomuraea</taxon>
    </lineage>
</organism>
<dbReference type="AlphaFoldDB" id="A0A1G9N7Q8"/>
<dbReference type="InterPro" id="IPR036291">
    <property type="entry name" value="NAD(P)-bd_dom_sf"/>
</dbReference>
<name>A0A1G9N7Q8_9ACTN</name>
<dbReference type="EMBL" id="FNDJ01000031">
    <property type="protein sequence ID" value="SDL82569.1"/>
    <property type="molecule type" value="Genomic_DNA"/>
</dbReference>
<protein>
    <submittedName>
        <fullName evidence="1">3-oxoacyl-[acyl-carrier protein] reductase</fullName>
    </submittedName>
</protein>
<gene>
    <name evidence="1" type="ORF">SAMN05421869_13164</name>
</gene>
<dbReference type="InterPro" id="IPR002347">
    <property type="entry name" value="SDR_fam"/>
</dbReference>
<sequence>MNALGRYGRPEEPAAAIAFLAGPEAGFVTGTTLNVDGGFNV</sequence>
<reference evidence="1 2" key="1">
    <citation type="submission" date="2016-10" db="EMBL/GenBank/DDBJ databases">
        <authorList>
            <person name="de Groot N.N."/>
        </authorList>
    </citation>
    <scope>NUCLEOTIDE SEQUENCE [LARGE SCALE GENOMIC DNA]</scope>
    <source>
        <strain evidence="1 2">CGMCC 4.6533</strain>
    </source>
</reference>
<dbReference type="STRING" id="633440.SAMN05421869_13164"/>
<keyword evidence="2" id="KW-1185">Reference proteome</keyword>